<dbReference type="PANTHER" id="PTHR43840:SF15">
    <property type="entry name" value="MITOCHONDRIAL METAL TRANSPORTER 1-RELATED"/>
    <property type="match status" value="1"/>
</dbReference>
<evidence type="ECO:0000313" key="10">
    <source>
        <dbReference type="EMBL" id="HIU99347.1"/>
    </source>
</evidence>
<dbReference type="GO" id="GO:0016020">
    <property type="term" value="C:membrane"/>
    <property type="evidence" value="ECO:0007669"/>
    <property type="project" value="UniProtKB-SubCell"/>
</dbReference>
<keyword evidence="3" id="KW-0813">Transport</keyword>
<evidence type="ECO:0000256" key="3">
    <source>
        <dbReference type="ARBA" id="ARBA00022448"/>
    </source>
</evidence>
<dbReference type="EMBL" id="DVOE01000088">
    <property type="protein sequence ID" value="HIU99347.1"/>
    <property type="molecule type" value="Genomic_DNA"/>
</dbReference>
<dbReference type="Proteomes" id="UP000886857">
    <property type="component" value="Unassembled WGS sequence"/>
</dbReference>
<proteinExistence type="inferred from homology"/>
<evidence type="ECO:0000259" key="8">
    <source>
        <dbReference type="Pfam" id="PF01545"/>
    </source>
</evidence>
<protein>
    <submittedName>
        <fullName evidence="10">Cation transporter</fullName>
    </submittedName>
</protein>
<dbReference type="InterPro" id="IPR002524">
    <property type="entry name" value="Cation_efflux"/>
</dbReference>
<dbReference type="Pfam" id="PF01545">
    <property type="entry name" value="Cation_efflux"/>
    <property type="match status" value="1"/>
</dbReference>
<name>A0A9D1SW72_9FIRM</name>
<keyword evidence="4 7" id="KW-0812">Transmembrane</keyword>
<evidence type="ECO:0000259" key="9">
    <source>
        <dbReference type="Pfam" id="PF16916"/>
    </source>
</evidence>
<keyword evidence="6 7" id="KW-0472">Membrane</keyword>
<evidence type="ECO:0000256" key="1">
    <source>
        <dbReference type="ARBA" id="ARBA00004141"/>
    </source>
</evidence>
<dbReference type="PANTHER" id="PTHR43840">
    <property type="entry name" value="MITOCHONDRIAL METAL TRANSPORTER 1-RELATED"/>
    <property type="match status" value="1"/>
</dbReference>
<feature type="domain" description="Cation efflux protein cytoplasmic" evidence="9">
    <location>
        <begin position="221"/>
        <end position="293"/>
    </location>
</feature>
<organism evidence="10 11">
    <name type="scientific">Candidatus Limadaptatus stercoripullorum</name>
    <dbReference type="NCBI Taxonomy" id="2840846"/>
    <lineage>
        <taxon>Bacteria</taxon>
        <taxon>Bacillati</taxon>
        <taxon>Bacillota</taxon>
        <taxon>Clostridia</taxon>
        <taxon>Eubacteriales</taxon>
        <taxon>Candidatus Limadaptatus</taxon>
    </lineage>
</organism>
<evidence type="ECO:0000256" key="7">
    <source>
        <dbReference type="SAM" id="Phobius"/>
    </source>
</evidence>
<dbReference type="SUPFAM" id="SSF161111">
    <property type="entry name" value="Cation efflux protein transmembrane domain-like"/>
    <property type="match status" value="1"/>
</dbReference>
<dbReference type="Gene3D" id="3.30.70.1350">
    <property type="entry name" value="Cation efflux protein, cytoplasmic domain"/>
    <property type="match status" value="1"/>
</dbReference>
<feature type="transmembrane region" description="Helical" evidence="7">
    <location>
        <begin position="91"/>
        <end position="113"/>
    </location>
</feature>
<dbReference type="AlphaFoldDB" id="A0A9D1SW72"/>
<comment type="caution">
    <text evidence="10">The sequence shown here is derived from an EMBL/GenBank/DDBJ whole genome shotgun (WGS) entry which is preliminary data.</text>
</comment>
<sequence>MSKTADEKKDARLNSGVGAGVFGLCSNAVLFALKTAAGVLSGSITVVADAVNNLSDAGGSALTLAGFRLAARPADREHPFGHARYEYITTLVLSLLVFAVGAVLCYTSVSAVIDPEPLTASAFSYAVLGVAMGVKAVQAAVYLMLAKRINSGTLRAAALDSLTDILATGAALASTVVADKAGVNIDGWTGIAVSLFVMIMAGKSAAGAVSPLLGARPPAGLEEKLRSEVLSAPGAVGMHDLEMHGYGEDRFFAVAHLEVPSEMSLREAHELADGIERAVLEKLGVRLTLHTDPVELGNDELDEAKARVGAALAALDPGITIHDFRLYTGADGVRRASFDAAVPYESDVTRKSVEEAAGEALGGAELSVNIDRK</sequence>
<comment type="similarity">
    <text evidence="2">Belongs to the cation diffusion facilitator (CDF) transporter (TC 2.A.4) family.</text>
</comment>
<dbReference type="GO" id="GO:0008324">
    <property type="term" value="F:monoatomic cation transmembrane transporter activity"/>
    <property type="evidence" value="ECO:0007669"/>
    <property type="project" value="InterPro"/>
</dbReference>
<dbReference type="InterPro" id="IPR036837">
    <property type="entry name" value="Cation_efflux_CTD_sf"/>
</dbReference>
<evidence type="ECO:0000256" key="4">
    <source>
        <dbReference type="ARBA" id="ARBA00022692"/>
    </source>
</evidence>
<dbReference type="NCBIfam" id="TIGR01297">
    <property type="entry name" value="CDF"/>
    <property type="match status" value="1"/>
</dbReference>
<accession>A0A9D1SW72</accession>
<dbReference type="Gene3D" id="1.20.1510.10">
    <property type="entry name" value="Cation efflux protein transmembrane domain"/>
    <property type="match status" value="1"/>
</dbReference>
<evidence type="ECO:0000313" key="11">
    <source>
        <dbReference type="Proteomes" id="UP000886857"/>
    </source>
</evidence>
<reference evidence="10" key="2">
    <citation type="journal article" date="2021" name="PeerJ">
        <title>Extensive microbial diversity within the chicken gut microbiome revealed by metagenomics and culture.</title>
        <authorList>
            <person name="Gilroy R."/>
            <person name="Ravi A."/>
            <person name="Getino M."/>
            <person name="Pursley I."/>
            <person name="Horton D.L."/>
            <person name="Alikhan N.F."/>
            <person name="Baker D."/>
            <person name="Gharbi K."/>
            <person name="Hall N."/>
            <person name="Watson M."/>
            <person name="Adriaenssens E.M."/>
            <person name="Foster-Nyarko E."/>
            <person name="Jarju S."/>
            <person name="Secka A."/>
            <person name="Antonio M."/>
            <person name="Oren A."/>
            <person name="Chaudhuri R.R."/>
            <person name="La Ragione R."/>
            <person name="Hildebrand F."/>
            <person name="Pallen M.J."/>
        </authorList>
    </citation>
    <scope>NUCLEOTIDE SEQUENCE</scope>
    <source>
        <strain evidence="10">10406</strain>
    </source>
</reference>
<dbReference type="InterPro" id="IPR027470">
    <property type="entry name" value="Cation_efflux_CTD"/>
</dbReference>
<dbReference type="SUPFAM" id="SSF160240">
    <property type="entry name" value="Cation efflux protein cytoplasmic domain-like"/>
    <property type="match status" value="1"/>
</dbReference>
<feature type="transmembrane region" description="Helical" evidence="7">
    <location>
        <begin position="125"/>
        <end position="145"/>
    </location>
</feature>
<gene>
    <name evidence="10" type="ORF">IAC73_05855</name>
</gene>
<reference evidence="10" key="1">
    <citation type="submission" date="2020-10" db="EMBL/GenBank/DDBJ databases">
        <authorList>
            <person name="Gilroy R."/>
        </authorList>
    </citation>
    <scope>NUCLEOTIDE SEQUENCE</scope>
    <source>
        <strain evidence="10">10406</strain>
    </source>
</reference>
<dbReference type="InterPro" id="IPR050291">
    <property type="entry name" value="CDF_Transporter"/>
</dbReference>
<comment type="subcellular location">
    <subcellularLocation>
        <location evidence="1">Membrane</location>
        <topology evidence="1">Multi-pass membrane protein</topology>
    </subcellularLocation>
</comment>
<evidence type="ECO:0000256" key="6">
    <source>
        <dbReference type="ARBA" id="ARBA00023136"/>
    </source>
</evidence>
<evidence type="ECO:0000256" key="5">
    <source>
        <dbReference type="ARBA" id="ARBA00022989"/>
    </source>
</evidence>
<feature type="domain" description="Cation efflux protein transmembrane" evidence="8">
    <location>
        <begin position="23"/>
        <end position="212"/>
    </location>
</feature>
<keyword evidence="5 7" id="KW-1133">Transmembrane helix</keyword>
<evidence type="ECO:0000256" key="2">
    <source>
        <dbReference type="ARBA" id="ARBA00008114"/>
    </source>
</evidence>
<dbReference type="InterPro" id="IPR027469">
    <property type="entry name" value="Cation_efflux_TMD_sf"/>
</dbReference>
<dbReference type="InterPro" id="IPR058533">
    <property type="entry name" value="Cation_efflux_TM"/>
</dbReference>
<dbReference type="Pfam" id="PF16916">
    <property type="entry name" value="ZT_dimer"/>
    <property type="match status" value="1"/>
</dbReference>